<evidence type="ECO:0000313" key="5">
    <source>
        <dbReference type="Proteomes" id="UP000275078"/>
    </source>
</evidence>
<gene>
    <name evidence="4" type="ORF">BJ508DRAFT_380447</name>
</gene>
<dbReference type="GO" id="GO:0008270">
    <property type="term" value="F:zinc ion binding"/>
    <property type="evidence" value="ECO:0007669"/>
    <property type="project" value="UniProtKB-KW"/>
</dbReference>
<dbReference type="PROSITE" id="PS50157">
    <property type="entry name" value="ZINC_FINGER_C2H2_2"/>
    <property type="match status" value="1"/>
</dbReference>
<evidence type="ECO:0000259" key="3">
    <source>
        <dbReference type="PROSITE" id="PS50157"/>
    </source>
</evidence>
<organism evidence="4 5">
    <name type="scientific">Ascobolus immersus RN42</name>
    <dbReference type="NCBI Taxonomy" id="1160509"/>
    <lineage>
        <taxon>Eukaryota</taxon>
        <taxon>Fungi</taxon>
        <taxon>Dikarya</taxon>
        <taxon>Ascomycota</taxon>
        <taxon>Pezizomycotina</taxon>
        <taxon>Pezizomycetes</taxon>
        <taxon>Pezizales</taxon>
        <taxon>Ascobolaceae</taxon>
        <taxon>Ascobolus</taxon>
    </lineage>
</organism>
<feature type="compositionally biased region" description="Basic and acidic residues" evidence="2">
    <location>
        <begin position="36"/>
        <end position="58"/>
    </location>
</feature>
<keyword evidence="1" id="KW-0479">Metal-binding</keyword>
<dbReference type="STRING" id="1160509.A0A3N4HLL1"/>
<feature type="region of interest" description="Disordered" evidence="2">
    <location>
        <begin position="1"/>
        <end position="95"/>
    </location>
</feature>
<feature type="compositionally biased region" description="Polar residues" evidence="2">
    <location>
        <begin position="14"/>
        <end position="27"/>
    </location>
</feature>
<dbReference type="EMBL" id="ML119782">
    <property type="protein sequence ID" value="RPA74715.1"/>
    <property type="molecule type" value="Genomic_DNA"/>
</dbReference>
<dbReference type="Proteomes" id="UP000275078">
    <property type="component" value="Unassembled WGS sequence"/>
</dbReference>
<keyword evidence="1" id="KW-0863">Zinc-finger</keyword>
<dbReference type="OrthoDB" id="5275938at2759"/>
<feature type="compositionally biased region" description="Basic residues" evidence="2">
    <location>
        <begin position="1"/>
        <end position="10"/>
    </location>
</feature>
<accession>A0A3N4HLL1</accession>
<sequence length="499" mass="55836">MSSRSTRKSAKPTGGTSTPAPLSTSDRANAPKRSAPKPETKSVIKKEIKREVKDEPVAHDSPSTPASARKEKPKANVTKKRTASSAFGEREAHTAHRRIDDTWLDDWDFMIHRCADCNRPFRTSDRLKCHIENANCDRLPKYLGLPTPPGTQGAIAEVIEFCSFHDLIMRNSDEEDSATAYMVSSAILRACSPVFEKQLGSSSTDKAAVGIRKTFGSGHPPAELTVCSDALALTITLNILHHRSKRIPDNVSMLTLAAIAEFAATYQLEEALQFHVKLWMKKHSDRGIELNDSARWMGIAHVFGDNEQFRKMYKTFCLTGRWAVNGKTVSLGYFHEETPATLGGYPMVDIGDQLALDLFPDIVDRLVKERQSRISKILNFLRKEKKMRMSASSSICRIRSTAHDCDALRVGQILQIVRRFNLDNDKAEIERDSIREICSMLLAETSKFKSAIFTTESGTAQTTRQILASDPHKNCTWVTGFEKVCKEAQKFRDDDLPSL</sequence>
<reference evidence="4 5" key="1">
    <citation type="journal article" date="2018" name="Nat. Ecol. Evol.">
        <title>Pezizomycetes genomes reveal the molecular basis of ectomycorrhizal truffle lifestyle.</title>
        <authorList>
            <person name="Murat C."/>
            <person name="Payen T."/>
            <person name="Noel B."/>
            <person name="Kuo A."/>
            <person name="Morin E."/>
            <person name="Chen J."/>
            <person name="Kohler A."/>
            <person name="Krizsan K."/>
            <person name="Balestrini R."/>
            <person name="Da Silva C."/>
            <person name="Montanini B."/>
            <person name="Hainaut M."/>
            <person name="Levati E."/>
            <person name="Barry K.W."/>
            <person name="Belfiori B."/>
            <person name="Cichocki N."/>
            <person name="Clum A."/>
            <person name="Dockter R.B."/>
            <person name="Fauchery L."/>
            <person name="Guy J."/>
            <person name="Iotti M."/>
            <person name="Le Tacon F."/>
            <person name="Lindquist E.A."/>
            <person name="Lipzen A."/>
            <person name="Malagnac F."/>
            <person name="Mello A."/>
            <person name="Molinier V."/>
            <person name="Miyauchi S."/>
            <person name="Poulain J."/>
            <person name="Riccioni C."/>
            <person name="Rubini A."/>
            <person name="Sitrit Y."/>
            <person name="Splivallo R."/>
            <person name="Traeger S."/>
            <person name="Wang M."/>
            <person name="Zifcakova L."/>
            <person name="Wipf D."/>
            <person name="Zambonelli A."/>
            <person name="Paolocci F."/>
            <person name="Nowrousian M."/>
            <person name="Ottonello S."/>
            <person name="Baldrian P."/>
            <person name="Spatafora J.W."/>
            <person name="Henrissat B."/>
            <person name="Nagy L.G."/>
            <person name="Aury J.M."/>
            <person name="Wincker P."/>
            <person name="Grigoriev I.V."/>
            <person name="Bonfante P."/>
            <person name="Martin F.M."/>
        </authorList>
    </citation>
    <scope>NUCLEOTIDE SEQUENCE [LARGE SCALE GENOMIC DNA]</scope>
    <source>
        <strain evidence="4 5">RN42</strain>
    </source>
</reference>
<evidence type="ECO:0000256" key="1">
    <source>
        <dbReference type="PROSITE-ProRule" id="PRU00042"/>
    </source>
</evidence>
<evidence type="ECO:0000256" key="2">
    <source>
        <dbReference type="SAM" id="MobiDB-lite"/>
    </source>
</evidence>
<keyword evidence="1" id="KW-0862">Zinc</keyword>
<protein>
    <recommendedName>
        <fullName evidence="3">C2H2-type domain-containing protein</fullName>
    </recommendedName>
</protein>
<evidence type="ECO:0000313" key="4">
    <source>
        <dbReference type="EMBL" id="RPA74715.1"/>
    </source>
</evidence>
<feature type="domain" description="C2H2-type" evidence="3">
    <location>
        <begin position="112"/>
        <end position="140"/>
    </location>
</feature>
<keyword evidence="5" id="KW-1185">Reference proteome</keyword>
<dbReference type="AlphaFoldDB" id="A0A3N4HLL1"/>
<name>A0A3N4HLL1_ASCIM</name>
<proteinExistence type="predicted"/>
<dbReference type="InterPro" id="IPR013087">
    <property type="entry name" value="Znf_C2H2_type"/>
</dbReference>